<evidence type="ECO:0000256" key="1">
    <source>
        <dbReference type="SAM" id="MobiDB-lite"/>
    </source>
</evidence>
<dbReference type="Proteomes" id="UP000198430">
    <property type="component" value="Unassembled WGS sequence"/>
</dbReference>
<protein>
    <submittedName>
        <fullName evidence="2">Uncharacterized protein</fullName>
    </submittedName>
</protein>
<sequence length="50" mass="5719">MPEKPQKVEEHHSLPEIKADIKTPPSSGGVMNWGPLFAWFKSLFVKKNKK</sequence>
<dbReference type="RefSeq" id="WP_179211621.1">
    <property type="nucleotide sequence ID" value="NZ_BCMH01000005.1"/>
</dbReference>
<dbReference type="AlphaFoldDB" id="A0A1Z5INS5"/>
<proteinExistence type="predicted"/>
<organism evidence="2 3">
    <name type="scientific">Secundilactobacillus pentosiphilus</name>
    <dbReference type="NCBI Taxonomy" id="1714682"/>
    <lineage>
        <taxon>Bacteria</taxon>
        <taxon>Bacillati</taxon>
        <taxon>Bacillota</taxon>
        <taxon>Bacilli</taxon>
        <taxon>Lactobacillales</taxon>
        <taxon>Lactobacillaceae</taxon>
        <taxon>Secundilactobacillus</taxon>
    </lineage>
</organism>
<feature type="compositionally biased region" description="Basic and acidic residues" evidence="1">
    <location>
        <begin position="1"/>
        <end position="21"/>
    </location>
</feature>
<gene>
    <name evidence="2" type="ORF">IWT140_00996</name>
</gene>
<accession>A0A1Z5INS5</accession>
<evidence type="ECO:0000313" key="3">
    <source>
        <dbReference type="Proteomes" id="UP000198430"/>
    </source>
</evidence>
<evidence type="ECO:0000313" key="2">
    <source>
        <dbReference type="EMBL" id="GAX03393.1"/>
    </source>
</evidence>
<name>A0A1Z5INS5_9LACO</name>
<dbReference type="EMBL" id="BCMH01000005">
    <property type="protein sequence ID" value="GAX03393.1"/>
    <property type="molecule type" value="Genomic_DNA"/>
</dbReference>
<keyword evidence="3" id="KW-1185">Reference proteome</keyword>
<comment type="caution">
    <text evidence="2">The sequence shown here is derived from an EMBL/GenBank/DDBJ whole genome shotgun (WGS) entry which is preliminary data.</text>
</comment>
<feature type="region of interest" description="Disordered" evidence="1">
    <location>
        <begin position="1"/>
        <end position="25"/>
    </location>
</feature>
<reference evidence="2 3" key="1">
    <citation type="submission" date="2015-11" db="EMBL/GenBank/DDBJ databases">
        <title>Draft genome sequences of new species of the genus Lactobacillus isolated from orchardgrass silage.</title>
        <authorList>
            <person name="Tohno M."/>
            <person name="Tanizawa Y."/>
            <person name="Arita M."/>
        </authorList>
    </citation>
    <scope>NUCLEOTIDE SEQUENCE [LARGE SCALE GENOMIC DNA]</scope>
    <source>
        <strain evidence="2 3">IWT140</strain>
    </source>
</reference>